<keyword evidence="6 11" id="KW-0805">Transcription regulation</keyword>
<dbReference type="PRINTS" id="PR00047">
    <property type="entry name" value="STROIDFINGER"/>
</dbReference>
<feature type="compositionally biased region" description="Basic and acidic residues" evidence="12">
    <location>
        <begin position="273"/>
        <end position="288"/>
    </location>
</feature>
<dbReference type="EMBL" id="LNIX01000002">
    <property type="protein sequence ID" value="OXA60934.1"/>
    <property type="molecule type" value="Genomic_DNA"/>
</dbReference>
<dbReference type="GO" id="GO:0008270">
    <property type="term" value="F:zinc ion binding"/>
    <property type="evidence" value="ECO:0007669"/>
    <property type="project" value="UniProtKB-KW"/>
</dbReference>
<dbReference type="FunFam" id="3.30.50.10:FF:000008">
    <property type="entry name" value="estrogen-related receptor gamma isoform X1"/>
    <property type="match status" value="1"/>
</dbReference>
<dbReference type="InterPro" id="IPR000536">
    <property type="entry name" value="Nucl_hrmn_rcpt_lig-bd"/>
</dbReference>
<dbReference type="GO" id="GO:0003700">
    <property type="term" value="F:DNA-binding transcription factor activity"/>
    <property type="evidence" value="ECO:0007669"/>
    <property type="project" value="InterPro"/>
</dbReference>
<evidence type="ECO:0000256" key="6">
    <source>
        <dbReference type="ARBA" id="ARBA00023015"/>
    </source>
</evidence>
<dbReference type="PANTHER" id="PTHR48092">
    <property type="entry name" value="KNIRPS-RELATED PROTEIN-RELATED"/>
    <property type="match status" value="1"/>
</dbReference>
<organism evidence="16 17">
    <name type="scientific">Folsomia candida</name>
    <name type="common">Springtail</name>
    <dbReference type="NCBI Taxonomy" id="158441"/>
    <lineage>
        <taxon>Eukaryota</taxon>
        <taxon>Metazoa</taxon>
        <taxon>Ecdysozoa</taxon>
        <taxon>Arthropoda</taxon>
        <taxon>Hexapoda</taxon>
        <taxon>Collembola</taxon>
        <taxon>Entomobryomorpha</taxon>
        <taxon>Isotomoidea</taxon>
        <taxon>Isotomidae</taxon>
        <taxon>Proisotominae</taxon>
        <taxon>Folsomia</taxon>
    </lineage>
</organism>
<keyword evidence="8 11" id="KW-0804">Transcription</keyword>
<comment type="subcellular location">
    <subcellularLocation>
        <location evidence="1 11">Nucleus</location>
    </subcellularLocation>
</comment>
<dbReference type="Pfam" id="PF00105">
    <property type="entry name" value="zf-C4"/>
    <property type="match status" value="1"/>
</dbReference>
<keyword evidence="7 11" id="KW-0238">DNA-binding</keyword>
<evidence type="ECO:0000256" key="2">
    <source>
        <dbReference type="ARBA" id="ARBA00022723"/>
    </source>
</evidence>
<keyword evidence="5" id="KW-0007">Acetylation</keyword>
<proteinExistence type="inferred from homology"/>
<evidence type="ECO:0000259" key="15">
    <source>
        <dbReference type="PROSITE" id="PS51843"/>
    </source>
</evidence>
<dbReference type="InterPro" id="IPR001723">
    <property type="entry name" value="Nuclear_hrmn_rcpt"/>
</dbReference>
<reference evidence="16 17" key="1">
    <citation type="submission" date="2015-12" db="EMBL/GenBank/DDBJ databases">
        <title>The genome of Folsomia candida.</title>
        <authorList>
            <person name="Faddeeva A."/>
            <person name="Derks M.F."/>
            <person name="Anvar Y."/>
            <person name="Smit S."/>
            <person name="Van Straalen N."/>
            <person name="Roelofs D."/>
        </authorList>
    </citation>
    <scope>NUCLEOTIDE SEQUENCE [LARGE SCALE GENOMIC DNA]</scope>
    <source>
        <strain evidence="16 17">VU population</strain>
        <tissue evidence="16">Whole body</tissue>
    </source>
</reference>
<feature type="region of interest" description="Disordered" evidence="12">
    <location>
        <begin position="110"/>
        <end position="144"/>
    </location>
</feature>
<evidence type="ECO:0000256" key="10">
    <source>
        <dbReference type="ARBA" id="ARBA00023242"/>
    </source>
</evidence>
<evidence type="ECO:0000256" key="9">
    <source>
        <dbReference type="ARBA" id="ARBA00023170"/>
    </source>
</evidence>
<dbReference type="CDD" id="cd07170">
    <property type="entry name" value="NR_DBD_ERR"/>
    <property type="match status" value="1"/>
</dbReference>
<dbReference type="AlphaFoldDB" id="A0A226EV34"/>
<dbReference type="InterPro" id="IPR013088">
    <property type="entry name" value="Znf_NHR/GATA"/>
</dbReference>
<feature type="compositionally biased region" description="Low complexity" evidence="12">
    <location>
        <begin position="110"/>
        <end position="127"/>
    </location>
</feature>
<keyword evidence="13" id="KW-0812">Transmembrane</keyword>
<dbReference type="PRINTS" id="PR00398">
    <property type="entry name" value="STRDHORMONER"/>
</dbReference>
<dbReference type="InterPro" id="IPR050200">
    <property type="entry name" value="Nuclear_hormone_rcpt_NR3"/>
</dbReference>
<keyword evidence="10 11" id="KW-0539">Nucleus</keyword>
<evidence type="ECO:0000256" key="3">
    <source>
        <dbReference type="ARBA" id="ARBA00022771"/>
    </source>
</evidence>
<dbReference type="SMART" id="SM00399">
    <property type="entry name" value="ZnF_C4"/>
    <property type="match status" value="1"/>
</dbReference>
<sequence>MTFRCMDSPLSGDTILYFCSLLLVVFPFLRILMHEWTEGRRQSLAAAAEKKTERNPPIRNPGVEWKEEEEEETREKVEAPRRRRRRRREEEVVVVIVGVPPVLSVVSEAGELGGSEESQNESASESESGLDADEPQGVEGNAMMDPWSTADHLVLMSSDDRHHHSLSPLLIKKESNSSDFASSSPQHHDERHAMSPTTTIHSELDFSAGGSTAFASLSPKSEHATLTLNSGGGYEGHHHSHIRRPSGYDDSGSSPDSPDRHFCSSTTAADLNNHSRSEETGREDGSDGPKRLCLVCGDTASGFHYGVASCEACKAFFKRTIQGNIEYTCPASNDCEINKRRRKACQACRFQKCLRMGMLKEGVRLDRVRGGRQKYRRNSDMPYPVVTPPKKPTLEDNKVLMALLGSEPAIPLAGESSSIESAELRAITLLSSLYDREIISIIGWAKHVPGFTELTLNDQMRLLQSTWAEVLTLSLAFRSVGLDGRLVFASDLSLDEKAARDAGVVDLFLPCMQVVERLERVGITREEFCIMKALVLVNADTRIEEHVSVKKLRDSILMALSDCVSVLRPSNLSPNQMQTLLLTLPSLRQSDAAVKKFWLGIRREGKVSMNKLFVEMLEAHFR</sequence>
<dbReference type="OrthoDB" id="5799427at2759"/>
<keyword evidence="2 11" id="KW-0479">Metal-binding</keyword>
<evidence type="ECO:0000313" key="17">
    <source>
        <dbReference type="Proteomes" id="UP000198287"/>
    </source>
</evidence>
<accession>A0A226EV34</accession>
<dbReference type="GO" id="GO:0005634">
    <property type="term" value="C:nucleus"/>
    <property type="evidence" value="ECO:0007669"/>
    <property type="project" value="UniProtKB-SubCell"/>
</dbReference>
<dbReference type="PROSITE" id="PS51030">
    <property type="entry name" value="NUCLEAR_REC_DBD_2"/>
    <property type="match status" value="1"/>
</dbReference>
<feature type="region of interest" description="Disordered" evidence="12">
    <location>
        <begin position="226"/>
        <end position="288"/>
    </location>
</feature>
<dbReference type="InterPro" id="IPR035500">
    <property type="entry name" value="NHR-like_dom_sf"/>
</dbReference>
<feature type="domain" description="NR LBD" evidence="15">
    <location>
        <begin position="395"/>
        <end position="620"/>
    </location>
</feature>
<evidence type="ECO:0000256" key="8">
    <source>
        <dbReference type="ARBA" id="ARBA00023163"/>
    </source>
</evidence>
<dbReference type="PROSITE" id="PS00031">
    <property type="entry name" value="NUCLEAR_REC_DBD_1"/>
    <property type="match status" value="1"/>
</dbReference>
<keyword evidence="3 11" id="KW-0863">Zinc-finger</keyword>
<keyword evidence="9 11" id="KW-0675">Receptor</keyword>
<dbReference type="OMA" id="RILMHEW"/>
<feature type="region of interest" description="Disordered" evidence="12">
    <location>
        <begin position="173"/>
        <end position="194"/>
    </location>
</feature>
<evidence type="ECO:0000256" key="12">
    <source>
        <dbReference type="SAM" id="MobiDB-lite"/>
    </source>
</evidence>
<dbReference type="Gene3D" id="1.10.565.10">
    <property type="entry name" value="Retinoid X Receptor"/>
    <property type="match status" value="1"/>
</dbReference>
<name>A0A226EV34_FOLCA</name>
<evidence type="ECO:0000256" key="11">
    <source>
        <dbReference type="RuleBase" id="RU004334"/>
    </source>
</evidence>
<feature type="transmembrane region" description="Helical" evidence="13">
    <location>
        <begin position="92"/>
        <end position="110"/>
    </location>
</feature>
<keyword evidence="13" id="KW-1133">Transmembrane helix</keyword>
<dbReference type="STRING" id="158441.A0A226EV34"/>
<keyword evidence="13" id="KW-0472">Membrane</keyword>
<feature type="region of interest" description="Disordered" evidence="12">
    <location>
        <begin position="46"/>
        <end position="84"/>
    </location>
</feature>
<comment type="similarity">
    <text evidence="11">Belongs to the nuclear hormone receptor family.</text>
</comment>
<feature type="domain" description="Nuclear receptor" evidence="14">
    <location>
        <begin position="290"/>
        <end position="365"/>
    </location>
</feature>
<keyword evidence="4 11" id="KW-0862">Zinc</keyword>
<evidence type="ECO:0000256" key="7">
    <source>
        <dbReference type="ARBA" id="ARBA00023125"/>
    </source>
</evidence>
<dbReference type="InterPro" id="IPR001628">
    <property type="entry name" value="Znf_hrmn_rcpt"/>
</dbReference>
<feature type="transmembrane region" description="Helical" evidence="13">
    <location>
        <begin position="15"/>
        <end position="33"/>
    </location>
</feature>
<dbReference type="PROSITE" id="PS51843">
    <property type="entry name" value="NR_LBD"/>
    <property type="match status" value="1"/>
</dbReference>
<dbReference type="SUPFAM" id="SSF48508">
    <property type="entry name" value="Nuclear receptor ligand-binding domain"/>
    <property type="match status" value="1"/>
</dbReference>
<evidence type="ECO:0000259" key="14">
    <source>
        <dbReference type="PROSITE" id="PS51030"/>
    </source>
</evidence>
<feature type="compositionally biased region" description="Polar residues" evidence="12">
    <location>
        <begin position="263"/>
        <end position="272"/>
    </location>
</feature>
<dbReference type="Gene3D" id="3.30.50.10">
    <property type="entry name" value="Erythroid Transcription Factor GATA-1, subunit A"/>
    <property type="match status" value="1"/>
</dbReference>
<evidence type="ECO:0000256" key="1">
    <source>
        <dbReference type="ARBA" id="ARBA00004123"/>
    </source>
</evidence>
<gene>
    <name evidence="16" type="ORF">Fcan01_06196</name>
</gene>
<evidence type="ECO:0000256" key="13">
    <source>
        <dbReference type="SAM" id="Phobius"/>
    </source>
</evidence>
<keyword evidence="17" id="KW-1185">Reference proteome</keyword>
<dbReference type="Proteomes" id="UP000198287">
    <property type="component" value="Unassembled WGS sequence"/>
</dbReference>
<protein>
    <submittedName>
        <fullName evidence="16">Estrogen-related receptor gamma</fullName>
    </submittedName>
</protein>
<dbReference type="SUPFAM" id="SSF57716">
    <property type="entry name" value="Glucocorticoid receptor-like (DNA-binding domain)"/>
    <property type="match status" value="1"/>
</dbReference>
<comment type="caution">
    <text evidence="16">The sequence shown here is derived from an EMBL/GenBank/DDBJ whole genome shotgun (WGS) entry which is preliminary data.</text>
</comment>
<dbReference type="GO" id="GO:0043565">
    <property type="term" value="F:sequence-specific DNA binding"/>
    <property type="evidence" value="ECO:0007669"/>
    <property type="project" value="InterPro"/>
</dbReference>
<evidence type="ECO:0000313" key="16">
    <source>
        <dbReference type="EMBL" id="OXA60934.1"/>
    </source>
</evidence>
<evidence type="ECO:0000256" key="4">
    <source>
        <dbReference type="ARBA" id="ARBA00022833"/>
    </source>
</evidence>
<dbReference type="Pfam" id="PF00104">
    <property type="entry name" value="Hormone_recep"/>
    <property type="match status" value="1"/>
</dbReference>
<evidence type="ECO:0000256" key="5">
    <source>
        <dbReference type="ARBA" id="ARBA00022990"/>
    </source>
</evidence>
<dbReference type="SMART" id="SM00430">
    <property type="entry name" value="HOLI"/>
    <property type="match status" value="1"/>
</dbReference>